<keyword evidence="8" id="KW-1185">Reference proteome</keyword>
<dbReference type="GO" id="GO:0005634">
    <property type="term" value="C:nucleus"/>
    <property type="evidence" value="ECO:0007669"/>
    <property type="project" value="UniProtKB-SubCell"/>
</dbReference>
<accession>A0A507ET59</accession>
<dbReference type="PANTHER" id="PTHR24324">
    <property type="entry name" value="HOMEOBOX PROTEIN HHEX"/>
    <property type="match status" value="1"/>
</dbReference>
<proteinExistence type="predicted"/>
<evidence type="ECO:0000256" key="4">
    <source>
        <dbReference type="PROSITE-ProRule" id="PRU00108"/>
    </source>
</evidence>
<evidence type="ECO:0000256" key="2">
    <source>
        <dbReference type="ARBA" id="ARBA00023155"/>
    </source>
</evidence>
<evidence type="ECO:0000256" key="5">
    <source>
        <dbReference type="RuleBase" id="RU000682"/>
    </source>
</evidence>
<gene>
    <name evidence="7" type="ORF">CcCBS67573_g07805</name>
</gene>
<reference evidence="7 8" key="1">
    <citation type="journal article" date="2019" name="Sci. Rep.">
        <title>Comparative genomics of chytrid fungi reveal insights into the obligate biotrophic and pathogenic lifestyle of Synchytrium endobioticum.</title>
        <authorList>
            <person name="van de Vossenberg B.T.L.H."/>
            <person name="Warris S."/>
            <person name="Nguyen H.D.T."/>
            <person name="van Gent-Pelzer M.P.E."/>
            <person name="Joly D.L."/>
            <person name="van de Geest H.C."/>
            <person name="Bonants P.J.M."/>
            <person name="Smith D.S."/>
            <person name="Levesque C.A."/>
            <person name="van der Lee T.A.J."/>
        </authorList>
    </citation>
    <scope>NUCLEOTIDE SEQUENCE [LARGE SCALE GENOMIC DNA]</scope>
    <source>
        <strain evidence="7 8">CBS 675.73</strain>
    </source>
</reference>
<dbReference type="PROSITE" id="PS50071">
    <property type="entry name" value="HOMEOBOX_2"/>
    <property type="match status" value="1"/>
</dbReference>
<keyword evidence="1 4" id="KW-0238">DNA-binding</keyword>
<dbReference type="PANTHER" id="PTHR24324:SF9">
    <property type="entry name" value="HOMEOBOX DOMAIN-CONTAINING PROTEIN"/>
    <property type="match status" value="1"/>
</dbReference>
<comment type="caution">
    <text evidence="7">The sequence shown here is derived from an EMBL/GenBank/DDBJ whole genome shotgun (WGS) entry which is preliminary data.</text>
</comment>
<keyword evidence="3 4" id="KW-0539">Nucleus</keyword>
<dbReference type="GO" id="GO:0030154">
    <property type="term" value="P:cell differentiation"/>
    <property type="evidence" value="ECO:0007669"/>
    <property type="project" value="TreeGrafter"/>
</dbReference>
<dbReference type="GO" id="GO:0000981">
    <property type="term" value="F:DNA-binding transcription factor activity, RNA polymerase II-specific"/>
    <property type="evidence" value="ECO:0007669"/>
    <property type="project" value="InterPro"/>
</dbReference>
<evidence type="ECO:0000313" key="7">
    <source>
        <dbReference type="EMBL" id="TPX66515.1"/>
    </source>
</evidence>
<name>A0A507ET59_9FUNG</name>
<dbReference type="STRING" id="246404.A0A507ET59"/>
<dbReference type="InterPro" id="IPR017970">
    <property type="entry name" value="Homeobox_CS"/>
</dbReference>
<dbReference type="SMART" id="SM00389">
    <property type="entry name" value="HOX"/>
    <property type="match status" value="1"/>
</dbReference>
<dbReference type="Pfam" id="PF00046">
    <property type="entry name" value="Homeodomain"/>
    <property type="match status" value="1"/>
</dbReference>
<dbReference type="InterPro" id="IPR001356">
    <property type="entry name" value="HD"/>
</dbReference>
<dbReference type="SUPFAM" id="SSF46689">
    <property type="entry name" value="Homeodomain-like"/>
    <property type="match status" value="1"/>
</dbReference>
<dbReference type="InterPro" id="IPR051000">
    <property type="entry name" value="Homeobox_DNA-bind_prot"/>
</dbReference>
<sequence>MTSFYFIDPSTTTTTTTTTTSIMASPLADTAEDSFYLQLLLESSMPFANVQVPSLYSTTTTSPHQDMSSSIYSQSSDLDHLDYFLSGPNSVMASPIASPSLTSINPMHFVQQWQQQQQQQQTQQLPSPQFHTLPDVAAASTILHPLLLSTPERFQESQQQQQQQQLISAPSFTSMDLLHSESQEPGMDDILDAMKTPTPVNLLLKRTVAKNEHTDKPMRFRPTDQEYVMLVSIFTKNQFPSRLLREKIAAHLGLNMRQVQLWFQNRRASLKGSGLSFQRPVKGGKRV</sequence>
<dbReference type="AlphaFoldDB" id="A0A507ET59"/>
<evidence type="ECO:0000256" key="3">
    <source>
        <dbReference type="ARBA" id="ARBA00023242"/>
    </source>
</evidence>
<feature type="DNA-binding region" description="Homeobox" evidence="4">
    <location>
        <begin position="215"/>
        <end position="274"/>
    </location>
</feature>
<evidence type="ECO:0000259" key="6">
    <source>
        <dbReference type="PROSITE" id="PS50071"/>
    </source>
</evidence>
<dbReference type="OrthoDB" id="6159439at2759"/>
<keyword evidence="2 4" id="KW-0371">Homeobox</keyword>
<dbReference type="InterPro" id="IPR009057">
    <property type="entry name" value="Homeodomain-like_sf"/>
</dbReference>
<feature type="domain" description="Homeobox" evidence="6">
    <location>
        <begin position="213"/>
        <end position="273"/>
    </location>
</feature>
<organism evidence="7 8">
    <name type="scientific">Chytriomyces confervae</name>
    <dbReference type="NCBI Taxonomy" id="246404"/>
    <lineage>
        <taxon>Eukaryota</taxon>
        <taxon>Fungi</taxon>
        <taxon>Fungi incertae sedis</taxon>
        <taxon>Chytridiomycota</taxon>
        <taxon>Chytridiomycota incertae sedis</taxon>
        <taxon>Chytridiomycetes</taxon>
        <taxon>Chytridiales</taxon>
        <taxon>Chytriomycetaceae</taxon>
        <taxon>Chytriomyces</taxon>
    </lineage>
</organism>
<evidence type="ECO:0000313" key="8">
    <source>
        <dbReference type="Proteomes" id="UP000320333"/>
    </source>
</evidence>
<dbReference type="Proteomes" id="UP000320333">
    <property type="component" value="Unassembled WGS sequence"/>
</dbReference>
<comment type="subcellular location">
    <subcellularLocation>
        <location evidence="4 5">Nucleus</location>
    </subcellularLocation>
</comment>
<dbReference type="CDD" id="cd00086">
    <property type="entry name" value="homeodomain"/>
    <property type="match status" value="1"/>
</dbReference>
<dbReference type="Gene3D" id="1.10.10.60">
    <property type="entry name" value="Homeodomain-like"/>
    <property type="match status" value="1"/>
</dbReference>
<dbReference type="GO" id="GO:0000978">
    <property type="term" value="F:RNA polymerase II cis-regulatory region sequence-specific DNA binding"/>
    <property type="evidence" value="ECO:0007669"/>
    <property type="project" value="TreeGrafter"/>
</dbReference>
<protein>
    <recommendedName>
        <fullName evidence="6">Homeobox domain-containing protein</fullName>
    </recommendedName>
</protein>
<dbReference type="PROSITE" id="PS00027">
    <property type="entry name" value="HOMEOBOX_1"/>
    <property type="match status" value="1"/>
</dbReference>
<evidence type="ECO:0000256" key="1">
    <source>
        <dbReference type="ARBA" id="ARBA00023125"/>
    </source>
</evidence>
<dbReference type="EMBL" id="QEAP01000439">
    <property type="protein sequence ID" value="TPX66515.1"/>
    <property type="molecule type" value="Genomic_DNA"/>
</dbReference>